<dbReference type="InterPro" id="IPR002181">
    <property type="entry name" value="Fibrinogen_a/b/g_C_dom"/>
</dbReference>
<name>A0AAW0NTR3_9GOBI</name>
<dbReference type="GO" id="GO:0005102">
    <property type="term" value="F:signaling receptor binding"/>
    <property type="evidence" value="ECO:0007669"/>
    <property type="project" value="InterPro"/>
</dbReference>
<dbReference type="PANTHER" id="PTHR47221:SF6">
    <property type="entry name" value="FIBRINOGEN ALPHA CHAIN"/>
    <property type="match status" value="1"/>
</dbReference>
<keyword evidence="7" id="KW-1015">Disulfide bond</keyword>
<dbReference type="GO" id="GO:0070527">
    <property type="term" value="P:platelet aggregation"/>
    <property type="evidence" value="ECO:0007669"/>
    <property type="project" value="TreeGrafter"/>
</dbReference>
<dbReference type="PANTHER" id="PTHR47221">
    <property type="entry name" value="FIBRINOGEN ALPHA CHAIN"/>
    <property type="match status" value="1"/>
</dbReference>
<dbReference type="SUPFAM" id="SSF56496">
    <property type="entry name" value="Fibrinogen C-terminal domain-like"/>
    <property type="match status" value="1"/>
</dbReference>
<comment type="subcellular location">
    <subcellularLocation>
        <location evidence="1">Secreted</location>
    </subcellularLocation>
</comment>
<dbReference type="InterPro" id="IPR036056">
    <property type="entry name" value="Fibrinogen-like_C"/>
</dbReference>
<keyword evidence="8" id="KW-0325">Glycoprotein</keyword>
<dbReference type="SMART" id="SM01212">
    <property type="entry name" value="Fib_alpha"/>
    <property type="match status" value="2"/>
</dbReference>
<dbReference type="GO" id="GO:0034116">
    <property type="term" value="P:positive regulation of heterotypic cell-cell adhesion"/>
    <property type="evidence" value="ECO:0007669"/>
    <property type="project" value="TreeGrafter"/>
</dbReference>
<dbReference type="SMART" id="SM00186">
    <property type="entry name" value="FBG"/>
    <property type="match status" value="1"/>
</dbReference>
<accession>A0AAW0NTR3</accession>
<comment type="caution">
    <text evidence="14">The sequence shown here is derived from an EMBL/GenBank/DDBJ whole genome shotgun (WGS) entry which is preliminary data.</text>
</comment>
<evidence type="ECO:0000256" key="11">
    <source>
        <dbReference type="SAM" id="MobiDB-lite"/>
    </source>
</evidence>
<dbReference type="EMBL" id="JBBPFD010000010">
    <property type="protein sequence ID" value="KAK7909496.1"/>
    <property type="molecule type" value="Genomic_DNA"/>
</dbReference>
<dbReference type="GO" id="GO:0042730">
    <property type="term" value="P:fibrinolysis"/>
    <property type="evidence" value="ECO:0007669"/>
    <property type="project" value="TreeGrafter"/>
</dbReference>
<dbReference type="GO" id="GO:0051258">
    <property type="term" value="P:protein polymerization"/>
    <property type="evidence" value="ECO:0007669"/>
    <property type="project" value="InterPro"/>
</dbReference>
<dbReference type="GO" id="GO:0072377">
    <property type="term" value="P:blood coagulation, common pathway"/>
    <property type="evidence" value="ECO:0007669"/>
    <property type="project" value="TreeGrafter"/>
</dbReference>
<evidence type="ECO:0000256" key="9">
    <source>
        <dbReference type="ARBA" id="ARBA00025974"/>
    </source>
</evidence>
<dbReference type="InterPro" id="IPR012290">
    <property type="entry name" value="Fibrinogen_a/b/g_coil_dom"/>
</dbReference>
<dbReference type="Gene3D" id="3.90.215.10">
    <property type="entry name" value="Gamma Fibrinogen, chain A, domain 1"/>
    <property type="match status" value="1"/>
</dbReference>
<feature type="region of interest" description="Disordered" evidence="11">
    <location>
        <begin position="257"/>
        <end position="304"/>
    </location>
</feature>
<feature type="compositionally biased region" description="Low complexity" evidence="11">
    <location>
        <begin position="268"/>
        <end position="284"/>
    </location>
</feature>
<evidence type="ECO:0000256" key="4">
    <source>
        <dbReference type="ARBA" id="ARBA00022729"/>
    </source>
</evidence>
<proteinExistence type="predicted"/>
<feature type="chain" id="PRO_5043474728" description="Fibrinogen C-terminal domain-containing protein" evidence="12">
    <location>
        <begin position="17"/>
        <end position="753"/>
    </location>
</feature>
<keyword evidence="4 12" id="KW-0732">Signal</keyword>
<dbReference type="SUPFAM" id="SSF58010">
    <property type="entry name" value="Fibrinogen coiled-coil and central regions"/>
    <property type="match status" value="2"/>
</dbReference>
<dbReference type="InterPro" id="IPR037579">
    <property type="entry name" value="FIB_ANG-like"/>
</dbReference>
<evidence type="ECO:0000256" key="1">
    <source>
        <dbReference type="ARBA" id="ARBA00004613"/>
    </source>
</evidence>
<keyword evidence="2" id="KW-0964">Secreted</keyword>
<evidence type="ECO:0000256" key="3">
    <source>
        <dbReference type="ARBA" id="ARBA00022696"/>
    </source>
</evidence>
<evidence type="ECO:0000313" key="15">
    <source>
        <dbReference type="Proteomes" id="UP001460270"/>
    </source>
</evidence>
<dbReference type="Gene3D" id="1.20.5.50">
    <property type="match status" value="2"/>
</dbReference>
<evidence type="ECO:0000256" key="2">
    <source>
        <dbReference type="ARBA" id="ARBA00022525"/>
    </source>
</evidence>
<gene>
    <name evidence="14" type="ORF">WMY93_014180</name>
</gene>
<evidence type="ECO:0000256" key="8">
    <source>
        <dbReference type="ARBA" id="ARBA00023180"/>
    </source>
</evidence>
<evidence type="ECO:0000259" key="13">
    <source>
        <dbReference type="PROSITE" id="PS51406"/>
    </source>
</evidence>
<evidence type="ECO:0000256" key="7">
    <source>
        <dbReference type="ARBA" id="ARBA00023157"/>
    </source>
</evidence>
<keyword evidence="5 10" id="KW-0175">Coiled coil</keyword>
<evidence type="ECO:0000256" key="5">
    <source>
        <dbReference type="ARBA" id="ARBA00023054"/>
    </source>
</evidence>
<feature type="compositionally biased region" description="Gly residues" evidence="11">
    <location>
        <begin position="292"/>
        <end position="304"/>
    </location>
</feature>
<protein>
    <recommendedName>
        <fullName evidence="13">Fibrinogen C-terminal domain-containing protein</fullName>
    </recommendedName>
</protein>
<comment type="subunit">
    <text evidence="9">Heterohexamer; disulfide linked. Contains 2 sets of 3 non-identical chains (alpha, beta and gamma). The 2 heterotrimers are in head to head conformation with the N-termini in a small central domain.</text>
</comment>
<dbReference type="GO" id="GO:0030674">
    <property type="term" value="F:protein-macromolecule adaptor activity"/>
    <property type="evidence" value="ECO:0007669"/>
    <property type="project" value="TreeGrafter"/>
</dbReference>
<dbReference type="Pfam" id="PF08702">
    <property type="entry name" value="Fib_alpha"/>
    <property type="match status" value="2"/>
</dbReference>
<evidence type="ECO:0000256" key="10">
    <source>
        <dbReference type="SAM" id="Coils"/>
    </source>
</evidence>
<feature type="signal peptide" evidence="12">
    <location>
        <begin position="1"/>
        <end position="16"/>
    </location>
</feature>
<dbReference type="Pfam" id="PF00147">
    <property type="entry name" value="Fibrinogen_C"/>
    <property type="match status" value="1"/>
</dbReference>
<evidence type="ECO:0000256" key="12">
    <source>
        <dbReference type="SAM" id="SignalP"/>
    </source>
</evidence>
<keyword evidence="3" id="KW-0356">Hemostasis</keyword>
<evidence type="ECO:0000313" key="14">
    <source>
        <dbReference type="EMBL" id="KAK7909496.1"/>
    </source>
</evidence>
<feature type="domain" description="Fibrinogen C-terminal" evidence="13">
    <location>
        <begin position="416"/>
        <end position="502"/>
    </location>
</feature>
<feature type="coiled-coil region" evidence="10">
    <location>
        <begin position="609"/>
        <end position="650"/>
    </location>
</feature>
<dbReference type="GO" id="GO:0005577">
    <property type="term" value="C:fibrinogen complex"/>
    <property type="evidence" value="ECO:0007669"/>
    <property type="project" value="InterPro"/>
</dbReference>
<keyword evidence="6" id="KW-0094">Blood coagulation</keyword>
<dbReference type="AlphaFoldDB" id="A0AAW0NTR3"/>
<feature type="compositionally biased region" description="Basic and acidic residues" evidence="11">
    <location>
        <begin position="688"/>
        <end position="697"/>
    </location>
</feature>
<reference evidence="15" key="1">
    <citation type="submission" date="2024-04" db="EMBL/GenBank/DDBJ databases">
        <title>Salinicola lusitanus LLJ914,a marine bacterium isolated from the Okinawa Trough.</title>
        <authorList>
            <person name="Li J."/>
        </authorList>
    </citation>
    <scope>NUCLEOTIDE SEQUENCE [LARGE SCALE GENOMIC DNA]</scope>
</reference>
<organism evidence="14 15">
    <name type="scientific">Mugilogobius chulae</name>
    <name type="common">yellowstripe goby</name>
    <dbReference type="NCBI Taxonomy" id="88201"/>
    <lineage>
        <taxon>Eukaryota</taxon>
        <taxon>Metazoa</taxon>
        <taxon>Chordata</taxon>
        <taxon>Craniata</taxon>
        <taxon>Vertebrata</taxon>
        <taxon>Euteleostomi</taxon>
        <taxon>Actinopterygii</taxon>
        <taxon>Neopterygii</taxon>
        <taxon>Teleostei</taxon>
        <taxon>Neoteleostei</taxon>
        <taxon>Acanthomorphata</taxon>
        <taxon>Gobiaria</taxon>
        <taxon>Gobiiformes</taxon>
        <taxon>Gobioidei</taxon>
        <taxon>Gobiidae</taxon>
        <taxon>Gobionellinae</taxon>
        <taxon>Mugilogobius</taxon>
    </lineage>
</organism>
<dbReference type="GO" id="GO:0005201">
    <property type="term" value="F:extracellular matrix structural constituent"/>
    <property type="evidence" value="ECO:0007669"/>
    <property type="project" value="TreeGrafter"/>
</dbReference>
<dbReference type="InterPro" id="IPR014716">
    <property type="entry name" value="Fibrinogen_a/b/g_C_1"/>
</dbReference>
<keyword evidence="15" id="KW-1185">Reference proteome</keyword>
<dbReference type="Proteomes" id="UP001460270">
    <property type="component" value="Unassembled WGS sequence"/>
</dbReference>
<dbReference type="PROSITE" id="PS51406">
    <property type="entry name" value="FIBRINOGEN_C_2"/>
    <property type="match status" value="1"/>
</dbReference>
<evidence type="ECO:0000256" key="6">
    <source>
        <dbReference type="ARBA" id="ARBA00023084"/>
    </source>
</evidence>
<sequence length="753" mass="83980">MKVYALLLLWICSAAAQVDPRGARPVVPNTRSEKCATQKEWPFCTDEEWGPKCPSGCRMQGLLENYDHGFLKRVERIRGLLDQSTNKHRSADQVSRQTFDFLREKLTIDSGNDNNYFDMAQTLRQRITEMKIKIDQQLQVLGALKERVKEQVADMQKLEVDIDMKLRTCKGSCKTYNSYSVDHEEYVALEKQMNQLDTLSNQNIESVGTLHVMKSRPLKDAVVSSIYKSKDAAAQQKTEDMFPQVNTVQLYLEAEGSSSSPATISKVPGTSLSPGTTPSDPSTSHKSITELGGDGGDPFTLGGGFDSLGQPAISTKSVSCTKRIRTVVVNTDDGPVQRMEEYMDGGPECQSFTKGGMGSLFPSLTSGTKTVHFTSSSKGSVVDPAGLDLGAFLTDNAEDDLPDFHARSVKSARVERQADYVGKDCVAAHQFHLNGESNGLFKIQAAATAAVVTVYCQQEGLMGGWLLAQQRETGAVSFNRTWAEYRNGFGNVDAQGSGEFWLVCLRLNQNGPQSLSHDRKRSYCRRKSQPPMCTDHDWTSRCPSGCRIQGLILEHEKKVENKLRNVCKMAKTYEDTAEKSMSTTAKIYHKSRENIINTTALHVRFVKGAEDLTKNLTSLRNQSKSLVVKMTELKENIQKQLEDLLRTEVEVDMRLRSCLGSCQSGFPFSVNLEDYVTLRSQTEQMNNGERKSDDAKLRTIPQIRTSPVDFGPEPSPVYKTLKTVLDEGLNLFEDLRPQRLKLDILDLSELEEN</sequence>
<feature type="region of interest" description="Disordered" evidence="11">
    <location>
        <begin position="683"/>
        <end position="712"/>
    </location>
</feature>